<organism evidence="1 2">
    <name type="scientific">Leptosia nina</name>
    <dbReference type="NCBI Taxonomy" id="320188"/>
    <lineage>
        <taxon>Eukaryota</taxon>
        <taxon>Metazoa</taxon>
        <taxon>Ecdysozoa</taxon>
        <taxon>Arthropoda</taxon>
        <taxon>Hexapoda</taxon>
        <taxon>Insecta</taxon>
        <taxon>Pterygota</taxon>
        <taxon>Neoptera</taxon>
        <taxon>Endopterygota</taxon>
        <taxon>Lepidoptera</taxon>
        <taxon>Glossata</taxon>
        <taxon>Ditrysia</taxon>
        <taxon>Papilionoidea</taxon>
        <taxon>Pieridae</taxon>
        <taxon>Pierinae</taxon>
        <taxon>Leptosia</taxon>
    </lineage>
</organism>
<comment type="caution">
    <text evidence="1">The sequence shown here is derived from an EMBL/GenBank/DDBJ whole genome shotgun (WGS) entry which is preliminary data.</text>
</comment>
<protein>
    <submittedName>
        <fullName evidence="1">Uncharacterized protein</fullName>
    </submittedName>
</protein>
<sequence length="86" mass="9554">MLFDQDKNIISHNIRVSEMATFSNGFDNACLLSRSNKRRVKIAQILCLVLSSNITPLCSFVSPQPLVRPIRAGPLGARGIHSSFQR</sequence>
<name>A0AAV1JG84_9NEOP</name>
<accession>A0AAV1JG84</accession>
<reference evidence="1 2" key="1">
    <citation type="submission" date="2023-11" db="EMBL/GenBank/DDBJ databases">
        <authorList>
            <person name="Okamura Y."/>
        </authorList>
    </citation>
    <scope>NUCLEOTIDE SEQUENCE [LARGE SCALE GENOMIC DNA]</scope>
</reference>
<dbReference type="AlphaFoldDB" id="A0AAV1JG84"/>
<gene>
    <name evidence="1" type="ORF">LNINA_LOCUS6552</name>
</gene>
<evidence type="ECO:0000313" key="1">
    <source>
        <dbReference type="EMBL" id="CAK1547054.1"/>
    </source>
</evidence>
<dbReference type="EMBL" id="CAVLEF010000009">
    <property type="protein sequence ID" value="CAK1547054.1"/>
    <property type="molecule type" value="Genomic_DNA"/>
</dbReference>
<keyword evidence="2" id="KW-1185">Reference proteome</keyword>
<dbReference type="Proteomes" id="UP001497472">
    <property type="component" value="Unassembled WGS sequence"/>
</dbReference>
<proteinExistence type="predicted"/>
<evidence type="ECO:0000313" key="2">
    <source>
        <dbReference type="Proteomes" id="UP001497472"/>
    </source>
</evidence>